<organism evidence="2 3">
    <name type="scientific">Segatella oulorum</name>
    <dbReference type="NCBI Taxonomy" id="28136"/>
    <lineage>
        <taxon>Bacteria</taxon>
        <taxon>Pseudomonadati</taxon>
        <taxon>Bacteroidota</taxon>
        <taxon>Bacteroidia</taxon>
        <taxon>Bacteroidales</taxon>
        <taxon>Prevotellaceae</taxon>
        <taxon>Segatella</taxon>
    </lineage>
</organism>
<dbReference type="STRING" id="28136.SAMN02745202_02465"/>
<feature type="region of interest" description="Disordered" evidence="1">
    <location>
        <begin position="225"/>
        <end position="295"/>
    </location>
</feature>
<protein>
    <recommendedName>
        <fullName evidence="4">Hemagglutinin protein HagB</fullName>
    </recommendedName>
</protein>
<dbReference type="RefSeq" id="WP_025071247.1">
    <property type="nucleotide sequence ID" value="NZ_FUXK01000041.1"/>
</dbReference>
<feature type="compositionally biased region" description="Basic and acidic residues" evidence="1">
    <location>
        <begin position="273"/>
        <end position="282"/>
    </location>
</feature>
<evidence type="ECO:0000313" key="2">
    <source>
        <dbReference type="EMBL" id="SKA20185.1"/>
    </source>
</evidence>
<name>A0A1T4RW64_9BACT</name>
<dbReference type="InterPro" id="IPR046228">
    <property type="entry name" value="DUF6261"/>
</dbReference>
<accession>A0A1T4RW64</accession>
<reference evidence="2 3" key="1">
    <citation type="submission" date="2017-02" db="EMBL/GenBank/DDBJ databases">
        <authorList>
            <person name="Peterson S.W."/>
        </authorList>
    </citation>
    <scope>NUCLEOTIDE SEQUENCE [LARGE SCALE GENOMIC DNA]</scope>
    <source>
        <strain evidence="2 3">ATCC 43324</strain>
    </source>
</reference>
<evidence type="ECO:0008006" key="4">
    <source>
        <dbReference type="Google" id="ProtNLM"/>
    </source>
</evidence>
<evidence type="ECO:0000313" key="3">
    <source>
        <dbReference type="Proteomes" id="UP000190065"/>
    </source>
</evidence>
<dbReference type="EMBL" id="FUXK01000041">
    <property type="protein sequence ID" value="SKA20185.1"/>
    <property type="molecule type" value="Genomic_DNA"/>
</dbReference>
<dbReference type="AlphaFoldDB" id="A0A1T4RW64"/>
<feature type="compositionally biased region" description="Basic and acidic residues" evidence="1">
    <location>
        <begin position="225"/>
        <end position="265"/>
    </location>
</feature>
<dbReference type="Proteomes" id="UP000190065">
    <property type="component" value="Unassembled WGS sequence"/>
</dbReference>
<sequence length="295" mass="31859">MKHIEPISLEHMSNGSHFLFITDTVGLATADAKVKTKVTAELTALQTALKAEDDALALSKANLLSKEIKTIDAERDKHYKALRKAITFFLNHPDAELVKAAARLERLLKDYNIDPKMQLDRETGLLLNLISDLETKSAADVTTLALTPVVQAMKQANDKLREVTRARANDRAVQIVGQLKQAQHASDEAYRALVQKVNALAVVEGEADYADFISKMNEQVKHYKQEVLPKVKKKDDGKQPGDGGKPGEGKKPGDGGKKPDGKRPGGDAAKPGDGGDGKDKPGGKGQGDATITPKK</sequence>
<dbReference type="Pfam" id="PF19775">
    <property type="entry name" value="DUF6261"/>
    <property type="match status" value="1"/>
</dbReference>
<proteinExistence type="predicted"/>
<gene>
    <name evidence="2" type="ORF">SAMN02745202_02465</name>
</gene>
<evidence type="ECO:0000256" key="1">
    <source>
        <dbReference type="SAM" id="MobiDB-lite"/>
    </source>
</evidence>